<gene>
    <name evidence="2" type="ORF">NDI89_15980</name>
</gene>
<sequence>MRPSIVREIERGTRYGLVTVLAIGVRRRDPGAAVNAILGFVGISLPDVIERRYDMEFRPWQRVYLETAMLTHAVGMLGQYDDVWWWDHLTHTHSATILGGLTFAAARRRGRDPRPRVIAVVACAGILWELVEYTIHATANRIGFEPVLVTYGKTDTFYDLVFNLVGAGIVLVLGDHLLGNFTASAGDRR</sequence>
<evidence type="ECO:0000313" key="2">
    <source>
        <dbReference type="EMBL" id="MDF9747089.1"/>
    </source>
</evidence>
<keyword evidence="1" id="KW-0472">Membrane</keyword>
<name>A0A9Q4Q1C5_9EURY</name>
<feature type="transmembrane region" description="Helical" evidence="1">
    <location>
        <begin position="156"/>
        <end position="179"/>
    </location>
</feature>
<keyword evidence="3" id="KW-1185">Reference proteome</keyword>
<dbReference type="RefSeq" id="WP_277522874.1">
    <property type="nucleotide sequence ID" value="NZ_JAMQOT010000005.1"/>
</dbReference>
<evidence type="ECO:0000313" key="3">
    <source>
        <dbReference type="Proteomes" id="UP001154061"/>
    </source>
</evidence>
<dbReference type="EMBL" id="JAMQOT010000005">
    <property type="protein sequence ID" value="MDF9747089.1"/>
    <property type="molecule type" value="Genomic_DNA"/>
</dbReference>
<comment type="caution">
    <text evidence="2">The sequence shown here is derived from an EMBL/GenBank/DDBJ whole genome shotgun (WGS) entry which is preliminary data.</text>
</comment>
<dbReference type="Proteomes" id="UP001154061">
    <property type="component" value="Unassembled WGS sequence"/>
</dbReference>
<accession>A0A9Q4Q1C5</accession>
<dbReference type="InterPro" id="IPR014509">
    <property type="entry name" value="YjdF-like"/>
</dbReference>
<dbReference type="Pfam" id="PF09997">
    <property type="entry name" value="DUF2238"/>
    <property type="match status" value="1"/>
</dbReference>
<keyword evidence="1" id="KW-1133">Transmembrane helix</keyword>
<keyword evidence="1" id="KW-0812">Transmembrane</keyword>
<reference evidence="2" key="1">
    <citation type="submission" date="2022-06" db="EMBL/GenBank/DDBJ databases">
        <title>Natrinema sp. a new haloarchaeum isolate from saline soil.</title>
        <authorList>
            <person name="Strakova D."/>
            <person name="Galisteo C."/>
            <person name="Sanchez-Porro C."/>
            <person name="Ventosa A."/>
        </authorList>
    </citation>
    <scope>NUCLEOTIDE SEQUENCE</scope>
    <source>
        <strain evidence="2">S1CR25-10</strain>
    </source>
</reference>
<dbReference type="AlphaFoldDB" id="A0A9Q4Q1C5"/>
<evidence type="ECO:0000256" key="1">
    <source>
        <dbReference type="SAM" id="Phobius"/>
    </source>
</evidence>
<proteinExistence type="predicted"/>
<protein>
    <recommendedName>
        <fullName evidence="4">DUF2238 domain-containing protein</fullName>
    </recommendedName>
</protein>
<organism evidence="2 3">
    <name type="scientific">Natrinema salsiterrestre</name>
    <dbReference type="NCBI Taxonomy" id="2950540"/>
    <lineage>
        <taxon>Archaea</taxon>
        <taxon>Methanobacteriati</taxon>
        <taxon>Methanobacteriota</taxon>
        <taxon>Stenosarchaea group</taxon>
        <taxon>Halobacteria</taxon>
        <taxon>Halobacteriales</taxon>
        <taxon>Natrialbaceae</taxon>
        <taxon>Natrinema</taxon>
    </lineage>
</organism>
<feature type="transmembrane region" description="Helical" evidence="1">
    <location>
        <begin position="117"/>
        <end position="136"/>
    </location>
</feature>
<evidence type="ECO:0008006" key="4">
    <source>
        <dbReference type="Google" id="ProtNLM"/>
    </source>
</evidence>